<accession>A0A6L5YDP3</accession>
<keyword evidence="1" id="KW-0472">Membrane</keyword>
<feature type="transmembrane region" description="Helical" evidence="1">
    <location>
        <begin position="238"/>
        <end position="258"/>
    </location>
</feature>
<feature type="transmembrane region" description="Helical" evidence="1">
    <location>
        <begin position="270"/>
        <end position="289"/>
    </location>
</feature>
<comment type="caution">
    <text evidence="3">The sequence shown here is derived from an EMBL/GenBank/DDBJ whole genome shotgun (WGS) entry which is preliminary data.</text>
</comment>
<feature type="domain" description="DUF2157" evidence="2">
    <location>
        <begin position="29"/>
        <end position="162"/>
    </location>
</feature>
<feature type="transmembrane region" description="Helical" evidence="1">
    <location>
        <begin position="309"/>
        <end position="327"/>
    </location>
</feature>
<sequence length="399" mass="43974">MNAKGAGKEMTRSISKRKLDFLREELQVWQQEGLIGADSAARIASLYSARSRSFAQTLLCAGAALVGLGAISAVAANWWTIPRLLRTALVLAAYALSMGAACFCEKDSPSGARALRLLAGLIFGGGIFLVAQMYHQGGHWSTAFGWWALGLIPAVRIFRDAWQMYLLQAVSLIYVAGQGVFFFWERTPDLASFRGDVLPGALLLALWWLWRQMRWNLRAFNFNVQMTIFFLFTRLTQYFGLTAALLAFFAAGAALPAFSRAKRGEEWRDVLSAWGTLLAGAAGVALSVPEVWYDFPCLRVLDGTAAQELNALRLAANGAAALTAAVMGWRLYRGARLGGLFLALLVLRYFADHFFGFMSKAATFSGLGLLCLIAGFWWERSARRTKAKRDKEGDAYEKL</sequence>
<feature type="transmembrane region" description="Helical" evidence="1">
    <location>
        <begin position="115"/>
        <end position="134"/>
    </location>
</feature>
<reference evidence="3 4" key="1">
    <citation type="submission" date="2019-08" db="EMBL/GenBank/DDBJ databases">
        <title>In-depth cultivation of the pig gut microbiome towards novel bacterial diversity and tailored functional studies.</title>
        <authorList>
            <person name="Wylensek D."/>
            <person name="Hitch T.C.A."/>
            <person name="Clavel T."/>
        </authorList>
    </citation>
    <scope>NUCLEOTIDE SEQUENCE [LARGE SCALE GENOMIC DNA]</scope>
    <source>
        <strain evidence="3 4">SM-530-WT-4B</strain>
    </source>
</reference>
<feature type="transmembrane region" description="Helical" evidence="1">
    <location>
        <begin position="190"/>
        <end position="210"/>
    </location>
</feature>
<dbReference type="Pfam" id="PF09925">
    <property type="entry name" value="DUF2157"/>
    <property type="match status" value="1"/>
</dbReference>
<dbReference type="InterPro" id="IPR018677">
    <property type="entry name" value="DUF2157"/>
</dbReference>
<dbReference type="EMBL" id="VUNH01000010">
    <property type="protein sequence ID" value="MST56300.1"/>
    <property type="molecule type" value="Genomic_DNA"/>
</dbReference>
<evidence type="ECO:0000313" key="4">
    <source>
        <dbReference type="Proteomes" id="UP000473699"/>
    </source>
</evidence>
<name>A0A6L5YDP3_9BACT</name>
<protein>
    <submittedName>
        <fullName evidence="3">DUF2157 domain-containing protein</fullName>
    </submittedName>
</protein>
<evidence type="ECO:0000256" key="1">
    <source>
        <dbReference type="SAM" id="Phobius"/>
    </source>
</evidence>
<feature type="transmembrane region" description="Helical" evidence="1">
    <location>
        <begin position="85"/>
        <end position="103"/>
    </location>
</feature>
<evidence type="ECO:0000259" key="2">
    <source>
        <dbReference type="Pfam" id="PF09925"/>
    </source>
</evidence>
<feature type="transmembrane region" description="Helical" evidence="1">
    <location>
        <begin position="334"/>
        <end position="351"/>
    </location>
</feature>
<proteinExistence type="predicted"/>
<keyword evidence="1" id="KW-1133">Transmembrane helix</keyword>
<gene>
    <name evidence="3" type="ORF">FYJ74_09680</name>
</gene>
<keyword evidence="1" id="KW-0812">Transmembrane</keyword>
<feature type="transmembrane region" description="Helical" evidence="1">
    <location>
        <begin position="58"/>
        <end position="79"/>
    </location>
</feature>
<dbReference type="AlphaFoldDB" id="A0A6L5YDP3"/>
<organism evidence="3 4">
    <name type="scientific">Pyramidobacter porci</name>
    <dbReference type="NCBI Taxonomy" id="2605789"/>
    <lineage>
        <taxon>Bacteria</taxon>
        <taxon>Thermotogati</taxon>
        <taxon>Synergistota</taxon>
        <taxon>Synergistia</taxon>
        <taxon>Synergistales</taxon>
        <taxon>Dethiosulfovibrionaceae</taxon>
        <taxon>Pyramidobacter</taxon>
    </lineage>
</organism>
<evidence type="ECO:0000313" key="3">
    <source>
        <dbReference type="EMBL" id="MST56300.1"/>
    </source>
</evidence>
<dbReference type="Proteomes" id="UP000473699">
    <property type="component" value="Unassembled WGS sequence"/>
</dbReference>
<feature type="transmembrane region" description="Helical" evidence="1">
    <location>
        <begin position="357"/>
        <end position="378"/>
    </location>
</feature>
<feature type="transmembrane region" description="Helical" evidence="1">
    <location>
        <begin position="165"/>
        <end position="184"/>
    </location>
</feature>
<keyword evidence="4" id="KW-1185">Reference proteome</keyword>